<dbReference type="InterPro" id="IPR043138">
    <property type="entry name" value="GGT_lsub"/>
</dbReference>
<dbReference type="AlphaFoldDB" id="A0A149QRD6"/>
<evidence type="ECO:0000256" key="4">
    <source>
        <dbReference type="ARBA" id="ARBA00022679"/>
    </source>
</evidence>
<keyword evidence="7 11" id="KW-0012">Acyltransferase</keyword>
<dbReference type="GO" id="GO:0006751">
    <property type="term" value="P:glutathione catabolic process"/>
    <property type="evidence" value="ECO:0007669"/>
    <property type="project" value="UniProtKB-UniRule"/>
</dbReference>
<dbReference type="Gene3D" id="1.10.246.130">
    <property type="match status" value="1"/>
</dbReference>
<evidence type="ECO:0000256" key="11">
    <source>
        <dbReference type="RuleBase" id="RU368036"/>
    </source>
</evidence>
<dbReference type="PANTHER" id="PTHR43199">
    <property type="entry name" value="GLUTATHIONE HYDROLASE"/>
    <property type="match status" value="1"/>
</dbReference>
<accession>A0A149QRD6</accession>
<name>A0A149QRD6_9PROT</name>
<evidence type="ECO:0000256" key="6">
    <source>
        <dbReference type="ARBA" id="ARBA00023145"/>
    </source>
</evidence>
<proteinExistence type="inferred from homology"/>
<dbReference type="PATRIC" id="fig|442.7.peg.3101"/>
<evidence type="ECO:0000256" key="8">
    <source>
        <dbReference type="ARBA" id="ARBA00047417"/>
    </source>
</evidence>
<keyword evidence="6 11" id="KW-0865">Zymogen</keyword>
<evidence type="ECO:0000256" key="3">
    <source>
        <dbReference type="ARBA" id="ARBA00009381"/>
    </source>
</evidence>
<dbReference type="Pfam" id="PF01019">
    <property type="entry name" value="G_glu_transpept"/>
    <property type="match status" value="1"/>
</dbReference>
<organism evidence="12 13">
    <name type="scientific">Gluconobacter potus</name>
    <dbReference type="NCBI Taxonomy" id="2724927"/>
    <lineage>
        <taxon>Bacteria</taxon>
        <taxon>Pseudomonadati</taxon>
        <taxon>Pseudomonadota</taxon>
        <taxon>Alphaproteobacteria</taxon>
        <taxon>Acetobacterales</taxon>
        <taxon>Acetobacteraceae</taxon>
        <taxon>Gluconobacter</taxon>
    </lineage>
</organism>
<gene>
    <name evidence="12" type="ORF">AD929_15270</name>
</gene>
<comment type="catalytic activity">
    <reaction evidence="2 11">
        <text>glutathione + H2O = L-cysteinylglycine + L-glutamate</text>
        <dbReference type="Rhea" id="RHEA:28807"/>
        <dbReference type="ChEBI" id="CHEBI:15377"/>
        <dbReference type="ChEBI" id="CHEBI:29985"/>
        <dbReference type="ChEBI" id="CHEBI:57925"/>
        <dbReference type="ChEBI" id="CHEBI:61694"/>
        <dbReference type="EC" id="3.4.19.13"/>
    </reaction>
</comment>
<keyword evidence="5 11" id="KW-0378">Hydrolase</keyword>
<dbReference type="GO" id="GO:0006750">
    <property type="term" value="P:glutathione biosynthetic process"/>
    <property type="evidence" value="ECO:0007669"/>
    <property type="project" value="UniProtKB-KW"/>
</dbReference>
<dbReference type="Proteomes" id="UP000075573">
    <property type="component" value="Unassembled WGS sequence"/>
</dbReference>
<comment type="catalytic activity">
    <reaction evidence="1 11">
        <text>an S-substituted glutathione + H2O = an S-substituted L-cysteinylglycine + L-glutamate</text>
        <dbReference type="Rhea" id="RHEA:59468"/>
        <dbReference type="ChEBI" id="CHEBI:15377"/>
        <dbReference type="ChEBI" id="CHEBI:29985"/>
        <dbReference type="ChEBI" id="CHEBI:90779"/>
        <dbReference type="ChEBI" id="CHEBI:143103"/>
        <dbReference type="EC" id="3.4.19.13"/>
    </reaction>
</comment>
<feature type="active site" description="Nucleophile" evidence="9">
    <location>
        <position position="417"/>
    </location>
</feature>
<evidence type="ECO:0000313" key="13">
    <source>
        <dbReference type="Proteomes" id="UP000075573"/>
    </source>
</evidence>
<keyword evidence="4 11" id="KW-0808">Transferase</keyword>
<dbReference type="UniPathway" id="UPA00204"/>
<dbReference type="EMBL" id="LHZB01000120">
    <property type="protein sequence ID" value="KXU99666.1"/>
    <property type="molecule type" value="Genomic_DNA"/>
</dbReference>
<comment type="subunit">
    <text evidence="11">This enzyme consists of two polypeptide chains, which are synthesized in precursor form from a single polypeptide.</text>
</comment>
<evidence type="ECO:0000256" key="9">
    <source>
        <dbReference type="PIRSR" id="PIRSR600101-1"/>
    </source>
</evidence>
<dbReference type="GO" id="GO:0036374">
    <property type="term" value="F:glutathione hydrolase activity"/>
    <property type="evidence" value="ECO:0007669"/>
    <property type="project" value="UniProtKB-UniRule"/>
</dbReference>
<keyword evidence="11" id="KW-0317">Glutathione biosynthesis</keyword>
<protein>
    <recommendedName>
        <fullName evidence="11">Glutathione hydrolase proenzyme</fullName>
        <ecNumber evidence="11">2.3.2.2</ecNumber>
        <ecNumber evidence="11">3.4.19.13</ecNumber>
    </recommendedName>
    <component>
        <recommendedName>
            <fullName evidence="11">Glutathione hydrolase large chain</fullName>
        </recommendedName>
    </component>
    <component>
        <recommendedName>
            <fullName evidence="11">Glutathione hydrolase small chain</fullName>
        </recommendedName>
    </component>
</protein>
<comment type="similarity">
    <text evidence="3 11">Belongs to the gamma-glutamyltransferase family.</text>
</comment>
<comment type="PTM">
    <text evidence="11">Cleaved by autocatalysis into a large and a small subunit.</text>
</comment>
<dbReference type="InterPro" id="IPR000101">
    <property type="entry name" value="GGT_peptidase"/>
</dbReference>
<evidence type="ECO:0000256" key="5">
    <source>
        <dbReference type="ARBA" id="ARBA00022801"/>
    </source>
</evidence>
<dbReference type="EC" id="2.3.2.2" evidence="11"/>
<dbReference type="PRINTS" id="PR01210">
    <property type="entry name" value="GGTRANSPTASE"/>
</dbReference>
<dbReference type="SUPFAM" id="SSF56235">
    <property type="entry name" value="N-terminal nucleophile aminohydrolases (Ntn hydrolases)"/>
    <property type="match status" value="1"/>
</dbReference>
<dbReference type="PANTHER" id="PTHR43199:SF1">
    <property type="entry name" value="GLUTATHIONE HYDROLASE PROENZYME"/>
    <property type="match status" value="1"/>
</dbReference>
<comment type="caution">
    <text evidence="12">The sequence shown here is derived from an EMBL/GenBank/DDBJ whole genome shotgun (WGS) entry which is preliminary data.</text>
</comment>
<dbReference type="NCBIfam" id="TIGR00066">
    <property type="entry name" value="g_glut_trans"/>
    <property type="match status" value="1"/>
</dbReference>
<dbReference type="InterPro" id="IPR051792">
    <property type="entry name" value="GGT_bact"/>
</dbReference>
<dbReference type="Gene3D" id="3.60.20.40">
    <property type="match status" value="1"/>
</dbReference>
<comment type="pathway">
    <text evidence="11">Sulfur metabolism; glutathione metabolism.</text>
</comment>
<sequence length="597" mass="62400">MHSRAFPASRPLARNRLFSRRRVSLCGVFGMMGLMQTLALGGCAQTDHAAVSTAPVAQPSTATTSMAATANPLASQAAMDVIRRGGSAVDAAIAAQMVLAVVEPQASGLGGGATILYWDKGAGKLSFYDGLAAAPAIVPQDYAHDADGHAIPHALLERSGRVVAVPGTLRTLEFLHKRYGKLPWADLFQAAIATARNGYAMPGYLHLVLTERPELAQKASFKAYFDADGHPLPKGTILHNPALAETLTQVAKKGADYFYGPTFARKISAAVATGPYPGHITPKDLASYKVRERAPLCVEAFGRRICSAAPPVAGGLSVLQQLAILDRLKIGQYRPGSVEAAHLLLEASRLAEADRRKYAADPDYTPVATDELLSPAYLDARAALVSKGEAAGQVRPGVLKNRLASRPASDAMTVPATTHLSIRDAAGDALSFTTTINLNFGADIVVDGVVLNNAITNFATHPVVDGQPVANIAAPGKRPITTMAPTIVFGADGQPEVIVGAGGGARIIDSVVQTLVGHLAWGQNIRTAIEQPRIGAQNRAEELEHGTSAAELKSALESMGHHPHAAVMNAAVQAITIGPDGLTGWGDPHRDGVALGQ</sequence>
<evidence type="ECO:0000256" key="1">
    <source>
        <dbReference type="ARBA" id="ARBA00001049"/>
    </source>
</evidence>
<dbReference type="EC" id="3.4.19.13" evidence="11"/>
<comment type="catalytic activity">
    <reaction evidence="8 11">
        <text>an N-terminal (5-L-glutamyl)-[peptide] + an alpha-amino acid = 5-L-glutamyl amino acid + an N-terminal L-alpha-aminoacyl-[peptide]</text>
        <dbReference type="Rhea" id="RHEA:23904"/>
        <dbReference type="Rhea" id="RHEA-COMP:9780"/>
        <dbReference type="Rhea" id="RHEA-COMP:9795"/>
        <dbReference type="ChEBI" id="CHEBI:77644"/>
        <dbReference type="ChEBI" id="CHEBI:78597"/>
        <dbReference type="ChEBI" id="CHEBI:78599"/>
        <dbReference type="ChEBI" id="CHEBI:78608"/>
        <dbReference type="EC" id="2.3.2.2"/>
    </reaction>
</comment>
<dbReference type="GO" id="GO:0103068">
    <property type="term" value="F:leukotriene C4 gamma-glutamyl transferase activity"/>
    <property type="evidence" value="ECO:0007669"/>
    <property type="project" value="UniProtKB-EC"/>
</dbReference>
<feature type="binding site" evidence="10">
    <location>
        <position position="504"/>
    </location>
    <ligand>
        <name>L-glutamate</name>
        <dbReference type="ChEBI" id="CHEBI:29985"/>
    </ligand>
</feature>
<dbReference type="InterPro" id="IPR029055">
    <property type="entry name" value="Ntn_hydrolases_N"/>
</dbReference>
<evidence type="ECO:0000256" key="2">
    <source>
        <dbReference type="ARBA" id="ARBA00001089"/>
    </source>
</evidence>
<evidence type="ECO:0000256" key="10">
    <source>
        <dbReference type="PIRSR" id="PIRSR600101-2"/>
    </source>
</evidence>
<feature type="binding site" evidence="10">
    <location>
        <begin position="481"/>
        <end position="482"/>
    </location>
    <ligand>
        <name>L-glutamate</name>
        <dbReference type="ChEBI" id="CHEBI:29985"/>
    </ligand>
</feature>
<reference evidence="12 13" key="1">
    <citation type="submission" date="2015-06" db="EMBL/GenBank/DDBJ databases">
        <title>Improved classification and identification of acetic acid bacteria using matrix-assisted laser desorption/ionization time-of-flight mass spectrometry; Gluconobacter nephelii and Gluconobacter uchimurae are later heterotypic synonyms of Gluconobacter japonicus and Gluconobacter oxydans, respectively.</title>
        <authorList>
            <person name="Li L."/>
            <person name="Cleenwerck I."/>
            <person name="De Vuyst L."/>
            <person name="Vandamme P."/>
        </authorList>
    </citation>
    <scope>NUCLEOTIDE SEQUENCE [LARGE SCALE GENOMIC DNA]</scope>
    <source>
        <strain evidence="12 13">LMG 1764</strain>
    </source>
</reference>
<evidence type="ECO:0000256" key="7">
    <source>
        <dbReference type="ARBA" id="ARBA00023315"/>
    </source>
</evidence>
<dbReference type="InterPro" id="IPR043137">
    <property type="entry name" value="GGT_ssub_C"/>
</dbReference>
<feature type="binding site" evidence="10">
    <location>
        <begin position="435"/>
        <end position="437"/>
    </location>
    <ligand>
        <name>L-glutamate</name>
        <dbReference type="ChEBI" id="CHEBI:29985"/>
    </ligand>
</feature>
<evidence type="ECO:0000313" key="12">
    <source>
        <dbReference type="EMBL" id="KXU99666.1"/>
    </source>
</evidence>